<dbReference type="OrthoDB" id="458325at2"/>
<accession>A0A2G4F2Y2</accession>
<dbReference type="EMBL" id="NXIB02000031">
    <property type="protein sequence ID" value="PHX56109.1"/>
    <property type="molecule type" value="Genomic_DNA"/>
</dbReference>
<name>A0A2G4F2Y2_9CYAN</name>
<reference evidence="1" key="1">
    <citation type="submission" date="2017-10" db="EMBL/GenBank/DDBJ databases">
        <title>Draft genome sequence of the planktic cyanobacteria Tychonema bourrellyi isolated from alpine lentic freshwater.</title>
        <authorList>
            <person name="Tett A."/>
            <person name="Armanini F."/>
            <person name="Asnicar F."/>
            <person name="Boscaini A."/>
            <person name="Pasolli E."/>
            <person name="Zolfo M."/>
            <person name="Donati C."/>
            <person name="Salmaso N."/>
            <person name="Segata N."/>
        </authorList>
    </citation>
    <scope>NUCLEOTIDE SEQUENCE</scope>
    <source>
        <strain evidence="1">FEM_GT703</strain>
    </source>
</reference>
<protein>
    <submittedName>
        <fullName evidence="1">Uncharacterized protein</fullName>
    </submittedName>
</protein>
<dbReference type="RefSeq" id="WP_096828308.1">
    <property type="nucleotide sequence ID" value="NZ_NXIB02000031.1"/>
</dbReference>
<evidence type="ECO:0000313" key="2">
    <source>
        <dbReference type="Proteomes" id="UP000226442"/>
    </source>
</evidence>
<comment type="caution">
    <text evidence="1">The sequence shown here is derived from an EMBL/GenBank/DDBJ whole genome shotgun (WGS) entry which is preliminary data.</text>
</comment>
<organism evidence="1 2">
    <name type="scientific">Tychonema bourrellyi FEM_GT703</name>
    <dbReference type="NCBI Taxonomy" id="2040638"/>
    <lineage>
        <taxon>Bacteria</taxon>
        <taxon>Bacillati</taxon>
        <taxon>Cyanobacteriota</taxon>
        <taxon>Cyanophyceae</taxon>
        <taxon>Oscillatoriophycideae</taxon>
        <taxon>Oscillatoriales</taxon>
        <taxon>Microcoleaceae</taxon>
        <taxon>Tychonema</taxon>
    </lineage>
</organism>
<sequence>MQKVTKRKKPSNLLENPLRENLDLLDQIRADAVNDIESLTENFQHMTLVAESVQQNYQALLAQNHLLKSTLLSIIDECECRQGNQCDRCQRILQILAGDNPEQKLDPVLKYKAILTQIRKLG</sequence>
<dbReference type="AlphaFoldDB" id="A0A2G4F2Y2"/>
<gene>
    <name evidence="1" type="ORF">CP500_007325</name>
</gene>
<proteinExistence type="predicted"/>
<keyword evidence="2" id="KW-1185">Reference proteome</keyword>
<dbReference type="Proteomes" id="UP000226442">
    <property type="component" value="Unassembled WGS sequence"/>
</dbReference>
<evidence type="ECO:0000313" key="1">
    <source>
        <dbReference type="EMBL" id="PHX56109.1"/>
    </source>
</evidence>